<dbReference type="InterPro" id="IPR027417">
    <property type="entry name" value="P-loop_NTPase"/>
</dbReference>
<gene>
    <name evidence="6" type="ORF">SDC9_50008</name>
</gene>
<dbReference type="AlphaFoldDB" id="A0A644WJM5"/>
<dbReference type="GO" id="GO:0016226">
    <property type="term" value="P:iron-sulfur cluster assembly"/>
    <property type="evidence" value="ECO:0007669"/>
    <property type="project" value="InterPro"/>
</dbReference>
<dbReference type="HAMAP" id="MF_02040">
    <property type="entry name" value="Mrp_NBP35"/>
    <property type="match status" value="1"/>
</dbReference>
<comment type="caution">
    <text evidence="6">The sequence shown here is derived from an EMBL/GenBank/DDBJ whole genome shotgun (WGS) entry which is preliminary data.</text>
</comment>
<keyword evidence="3" id="KW-0067">ATP-binding</keyword>
<dbReference type="Gene3D" id="3.40.50.300">
    <property type="entry name" value="P-loop containing nucleotide triphosphate hydrolases"/>
    <property type="match status" value="1"/>
</dbReference>
<proteinExistence type="inferred from homology"/>
<keyword evidence="2" id="KW-0547">Nucleotide-binding</keyword>
<dbReference type="PANTHER" id="PTHR42961">
    <property type="entry name" value="IRON-SULFUR PROTEIN NUBPL"/>
    <property type="match status" value="1"/>
</dbReference>
<dbReference type="EMBL" id="VSSQ01000978">
    <property type="protein sequence ID" value="MPM03741.1"/>
    <property type="molecule type" value="Genomic_DNA"/>
</dbReference>
<reference evidence="6" key="1">
    <citation type="submission" date="2019-08" db="EMBL/GenBank/DDBJ databases">
        <authorList>
            <person name="Kucharzyk K."/>
            <person name="Murdoch R.W."/>
            <person name="Higgins S."/>
            <person name="Loffler F."/>
        </authorList>
    </citation>
    <scope>NUCLEOTIDE SEQUENCE</scope>
</reference>
<dbReference type="PANTHER" id="PTHR42961:SF2">
    <property type="entry name" value="IRON-SULFUR PROTEIN NUBPL"/>
    <property type="match status" value="1"/>
</dbReference>
<dbReference type="SUPFAM" id="SSF52540">
    <property type="entry name" value="P-loop containing nucleoside triphosphate hydrolases"/>
    <property type="match status" value="1"/>
</dbReference>
<evidence type="ECO:0000313" key="6">
    <source>
        <dbReference type="EMBL" id="MPM03741.1"/>
    </source>
</evidence>
<dbReference type="GO" id="GO:0051539">
    <property type="term" value="F:4 iron, 4 sulfur cluster binding"/>
    <property type="evidence" value="ECO:0007669"/>
    <property type="project" value="TreeGrafter"/>
</dbReference>
<sequence>MAESCTHDCSSCGESCTERKTREDFLVPGNTMSHIGKVIAVISGKGGVGKSLVTASLATAMRQRGHKVGVMDADITGPSIPKAFGIHNRVDFDDKGIYPAVTKSGIKIMSLNLITKDETDPVVWRAPMVSQMVQQFWSEVVWGELDYLFVDMPPGTGDVPLTVFQSLPLDGVVLVTSPQALVEMIVTKALKMAELMEIPVLGLVENYSYYECAKCGERHSVFGESNIDEFAKERGLKVLAKLPIDSKLAAACDSGTIEDVTPNYMADAAEYVDKLDFDKK</sequence>
<dbReference type="GO" id="GO:0140663">
    <property type="term" value="F:ATP-dependent FeS chaperone activity"/>
    <property type="evidence" value="ECO:0007669"/>
    <property type="project" value="InterPro"/>
</dbReference>
<dbReference type="GO" id="GO:0005524">
    <property type="term" value="F:ATP binding"/>
    <property type="evidence" value="ECO:0007669"/>
    <property type="project" value="UniProtKB-KW"/>
</dbReference>
<accession>A0A644WJM5</accession>
<evidence type="ECO:0000256" key="5">
    <source>
        <dbReference type="ARBA" id="ARBA00023014"/>
    </source>
</evidence>
<dbReference type="InterPro" id="IPR019591">
    <property type="entry name" value="Mrp/NBP35_ATP-bd"/>
</dbReference>
<keyword evidence="4" id="KW-0408">Iron</keyword>
<protein>
    <submittedName>
        <fullName evidence="6">Iron-sulfur cluster carrier protein</fullName>
    </submittedName>
</protein>
<organism evidence="6">
    <name type="scientific">bioreactor metagenome</name>
    <dbReference type="NCBI Taxonomy" id="1076179"/>
    <lineage>
        <taxon>unclassified sequences</taxon>
        <taxon>metagenomes</taxon>
        <taxon>ecological metagenomes</taxon>
    </lineage>
</organism>
<keyword evidence="5" id="KW-0411">Iron-sulfur</keyword>
<dbReference type="CDD" id="cd02037">
    <property type="entry name" value="Mrp_NBP35"/>
    <property type="match status" value="1"/>
</dbReference>
<dbReference type="InterPro" id="IPR044304">
    <property type="entry name" value="NUBPL-like"/>
</dbReference>
<evidence type="ECO:0000256" key="1">
    <source>
        <dbReference type="ARBA" id="ARBA00022723"/>
    </source>
</evidence>
<evidence type="ECO:0000256" key="3">
    <source>
        <dbReference type="ARBA" id="ARBA00022840"/>
    </source>
</evidence>
<dbReference type="InterPro" id="IPR033756">
    <property type="entry name" value="YlxH/NBP35"/>
</dbReference>
<dbReference type="FunFam" id="3.40.50.300:FF:001119">
    <property type="entry name" value="Iron-sulfur cluster carrier protein"/>
    <property type="match status" value="1"/>
</dbReference>
<name>A0A644WJM5_9ZZZZ</name>
<evidence type="ECO:0000256" key="4">
    <source>
        <dbReference type="ARBA" id="ARBA00023004"/>
    </source>
</evidence>
<dbReference type="GO" id="GO:0046872">
    <property type="term" value="F:metal ion binding"/>
    <property type="evidence" value="ECO:0007669"/>
    <property type="project" value="UniProtKB-KW"/>
</dbReference>
<evidence type="ECO:0000256" key="2">
    <source>
        <dbReference type="ARBA" id="ARBA00022741"/>
    </source>
</evidence>
<dbReference type="Pfam" id="PF10609">
    <property type="entry name" value="ParA"/>
    <property type="match status" value="1"/>
</dbReference>
<keyword evidence="1" id="KW-0479">Metal-binding</keyword>